<dbReference type="Proteomes" id="UP001165083">
    <property type="component" value="Unassembled WGS sequence"/>
</dbReference>
<keyword evidence="3" id="KW-1185">Reference proteome</keyword>
<dbReference type="AlphaFoldDB" id="A0A9W6TXT1"/>
<accession>A0A9W6TXT1</accession>
<comment type="caution">
    <text evidence="2">The sequence shown here is derived from an EMBL/GenBank/DDBJ whole genome shotgun (WGS) entry which is preliminary data.</text>
</comment>
<name>A0A9W6TXT1_9STRA</name>
<protein>
    <submittedName>
        <fullName evidence="2">Unnamed protein product</fullName>
    </submittedName>
</protein>
<proteinExistence type="predicted"/>
<evidence type="ECO:0000313" key="2">
    <source>
        <dbReference type="EMBL" id="GMF22560.1"/>
    </source>
</evidence>
<evidence type="ECO:0000313" key="3">
    <source>
        <dbReference type="Proteomes" id="UP001165083"/>
    </source>
</evidence>
<dbReference type="EMBL" id="BSXW01000445">
    <property type="protein sequence ID" value="GMF22560.1"/>
    <property type="molecule type" value="Genomic_DNA"/>
</dbReference>
<evidence type="ECO:0000256" key="1">
    <source>
        <dbReference type="SAM" id="MobiDB-lite"/>
    </source>
</evidence>
<feature type="compositionally biased region" description="Polar residues" evidence="1">
    <location>
        <begin position="49"/>
        <end position="58"/>
    </location>
</feature>
<feature type="region of interest" description="Disordered" evidence="1">
    <location>
        <begin position="49"/>
        <end position="73"/>
    </location>
</feature>
<organism evidence="2 3">
    <name type="scientific">Phytophthora lilii</name>
    <dbReference type="NCBI Taxonomy" id="2077276"/>
    <lineage>
        <taxon>Eukaryota</taxon>
        <taxon>Sar</taxon>
        <taxon>Stramenopiles</taxon>
        <taxon>Oomycota</taxon>
        <taxon>Peronosporomycetes</taxon>
        <taxon>Peronosporales</taxon>
        <taxon>Peronosporaceae</taxon>
        <taxon>Phytophthora</taxon>
    </lineage>
</organism>
<reference evidence="2" key="1">
    <citation type="submission" date="2023-04" db="EMBL/GenBank/DDBJ databases">
        <title>Phytophthora lilii NBRC 32176.</title>
        <authorList>
            <person name="Ichikawa N."/>
            <person name="Sato H."/>
            <person name="Tonouchi N."/>
        </authorList>
    </citation>
    <scope>NUCLEOTIDE SEQUENCE</scope>
    <source>
        <strain evidence="2">NBRC 32176</strain>
    </source>
</reference>
<gene>
    <name evidence="2" type="ORF">Plil01_000901800</name>
</gene>
<sequence length="73" mass="8150">MWDGWTSFSISRPTPSEHRSISSFNVLYDTGFQDDMDVVRGSSTSEIGMFSSQPTVATGSDAESPLQQNRSWR</sequence>